<gene>
    <name evidence="1" type="ORF">ACEZ3G_15810</name>
</gene>
<dbReference type="EMBL" id="JBHFPV010000006">
    <property type="protein sequence ID" value="MFH6604952.1"/>
    <property type="molecule type" value="Genomic_DNA"/>
</dbReference>
<evidence type="ECO:0000313" key="2">
    <source>
        <dbReference type="Proteomes" id="UP001595191"/>
    </source>
</evidence>
<name>A0ACC7LSG1_9FLAO</name>
<accession>A0ACC7LSG1</accession>
<evidence type="ECO:0000313" key="1">
    <source>
        <dbReference type="EMBL" id="MFH6604952.1"/>
    </source>
</evidence>
<reference evidence="1" key="1">
    <citation type="submission" date="2024-09" db="EMBL/GenBank/DDBJ databases">
        <authorList>
            <person name="Liu J."/>
        </authorList>
    </citation>
    <scope>NUCLEOTIDE SEQUENCE</scope>
    <source>
        <strain evidence="1">NBU2967</strain>
    </source>
</reference>
<comment type="caution">
    <text evidence="1">The sequence shown here is derived from an EMBL/GenBank/DDBJ whole genome shotgun (WGS) entry which is preliminary data.</text>
</comment>
<keyword evidence="2" id="KW-1185">Reference proteome</keyword>
<organism evidence="1 2">
    <name type="scientific">Meishania litoralis</name>
    <dbReference type="NCBI Taxonomy" id="3434685"/>
    <lineage>
        <taxon>Bacteria</taxon>
        <taxon>Pseudomonadati</taxon>
        <taxon>Bacteroidota</taxon>
        <taxon>Flavobacteriia</taxon>
        <taxon>Flavobacteriales</taxon>
        <taxon>Flavobacteriaceae</taxon>
        <taxon>Meishania</taxon>
    </lineage>
</organism>
<dbReference type="Proteomes" id="UP001595191">
    <property type="component" value="Unassembled WGS sequence"/>
</dbReference>
<sequence>MKLPHVRAVVSMAFSTLILFFNSCSKDSDLLIDGVLNDTKESEVLIETHVVTDRFEVPSNSTVVLDVLENDLFLNPENVIITETSTPKNGTVIINEDYTITYTSHSALDNESLESTETEEESNVQVEESITEEPVQEETAVEEETPVEESITEEPVQEETAIEEEAPVQEEAPIEEEAIVEQQPPVSEPEVSEPSESEEDTAPGESDSFTYTTQVQEEDGSTSTETGTVIINDNGEFTVTVDANSRFVATNGSSGNDGRSESRPWSLSYAVQNAQPGQTVFIKKGYYHESSILKFKNNGSSNNPIVFVGYNSSPGDIVSEPYSSFDYGDNLNSSNFPIVEGNYDRVFLLESNYVELHNIAVTGTNSSPGSRGHYAFDITGNHNTLNNCVFTDMGTPGNNVYNGFGVIIRGGDHNQIVNCYGEDVGAEAFSIWDGGTHNRIAYCDFRNDDYNLQTDYQFTTKQNSFNNLTADNTIENNRAYRYHTGYHRGHGLNNKGGSNNLWRNNFIYRLPMQVVFATSFDNTFKNNKVEGDESGHIKISSGAHHNTFDGNYVEVDYTGLVFISQYDDAVPDSSVGRVNNGHDNTIINNIFVGGARPLTVGTGSRSGSNCENNTIANNIFYGQRLPLHIEMNVSNMKLINNIFANNTNTVGTWLQHSGGSLDMTVANCNFYNNVHPTPSGSGFSNISTSNPRFANPNDGDFSLNSDSDLIDAGQSTSFSTSFNGKSRPSGNGFDIGAYEY</sequence>
<proteinExistence type="predicted"/>
<protein>
    <submittedName>
        <fullName evidence="1">Choice-of-anchor Q domain-containing protein</fullName>
    </submittedName>
</protein>